<evidence type="ECO:0000259" key="3">
    <source>
        <dbReference type="Pfam" id="PF00149"/>
    </source>
</evidence>
<dbReference type="RefSeq" id="WP_220117111.1">
    <property type="nucleotide sequence ID" value="NZ_JAHZUY010000014.1"/>
</dbReference>
<keyword evidence="6" id="KW-1185">Reference proteome</keyword>
<accession>A0ABS7F163</accession>
<evidence type="ECO:0000256" key="2">
    <source>
        <dbReference type="RuleBase" id="RU362119"/>
    </source>
</evidence>
<protein>
    <submittedName>
        <fullName evidence="5">5'-nucleotidase C-terminal domain-containing protein</fullName>
    </submittedName>
</protein>
<evidence type="ECO:0000313" key="6">
    <source>
        <dbReference type="Proteomes" id="UP001519924"/>
    </source>
</evidence>
<keyword evidence="2" id="KW-0547">Nucleotide-binding</keyword>
<name>A0ABS7F163_9PROT</name>
<dbReference type="PANTHER" id="PTHR11575">
    <property type="entry name" value="5'-NUCLEOTIDASE-RELATED"/>
    <property type="match status" value="1"/>
</dbReference>
<dbReference type="EMBL" id="JAHZUY010000014">
    <property type="protein sequence ID" value="MBW8269351.1"/>
    <property type="molecule type" value="Genomic_DNA"/>
</dbReference>
<dbReference type="SUPFAM" id="SSF55816">
    <property type="entry name" value="5'-nucleotidase (syn. UDP-sugar hydrolase), C-terminal domain"/>
    <property type="match status" value="1"/>
</dbReference>
<dbReference type="InterPro" id="IPR029052">
    <property type="entry name" value="Metallo-depent_PP-like"/>
</dbReference>
<dbReference type="InterPro" id="IPR004843">
    <property type="entry name" value="Calcineurin-like_PHP"/>
</dbReference>
<comment type="similarity">
    <text evidence="2">Belongs to the 5'-nucleotidase family.</text>
</comment>
<comment type="caution">
    <text evidence="5">The sequence shown here is derived from an EMBL/GenBank/DDBJ whole genome shotgun (WGS) entry which is preliminary data.</text>
</comment>
<dbReference type="PANTHER" id="PTHR11575:SF24">
    <property type="entry name" value="5'-NUCLEOTIDASE"/>
    <property type="match status" value="1"/>
</dbReference>
<feature type="chain" id="PRO_5044983206" evidence="2">
    <location>
        <begin position="31"/>
        <end position="561"/>
    </location>
</feature>
<dbReference type="InterPro" id="IPR008334">
    <property type="entry name" value="5'-Nucleotdase_C"/>
</dbReference>
<sequence length="561" mass="57625">MTNDLVRPPVSRRALLARAGALAAAATAGAIPAAPAIRRPVAAEAAARVALIHLNDFHARHEPVEARSAAACRAAAGSEGGATCLGGSPRLAGAIAAARRAAAAEGRAPLALDAGDQFMGSLFYTHYRGDAELAVLRAWGCEAMALGNHEFDNGPENLARFAAAAPFPLLAANLDTGAEPALEGKIRAGRLFERGGARIALIGLITEDTPGISSPGPRLRFTEAEAAAERAIAAARDAAEGRPLTVVLLSHRGLAADLRLAERVRGVDVIIGGHSHTLLADGLAGAAGPHPLVADGPDRPVRIVQAGAYGRWLGRLDLDLAPDGRVAAHGGACRPVGADAPEDPEVAALVARLAAPLEATRRRPVAHAAAAFGLGGCRSGECALGTLLAEAMLAAVPAAEVAIHNGGGMRAGLPAGAISLGDLLTVLPFGNTLAVLRLRGADLRAALENGLSRAPAPSGRFPQVAGLRLRWNPAAPPGQRVEAVAVAERESGRFVPLDPERVYRVVTHSYLRRGGDGYAVLRDRALEAYDTGPPLEEAVAPYLAAHSPLAPRTDGRIARAR</sequence>
<dbReference type="PROSITE" id="PS51318">
    <property type="entry name" value="TAT"/>
    <property type="match status" value="1"/>
</dbReference>
<evidence type="ECO:0000256" key="1">
    <source>
        <dbReference type="ARBA" id="ARBA00022729"/>
    </source>
</evidence>
<gene>
    <name evidence="5" type="ORF">K1J50_07605</name>
</gene>
<dbReference type="InterPro" id="IPR006311">
    <property type="entry name" value="TAT_signal"/>
</dbReference>
<reference evidence="5 6" key="1">
    <citation type="submission" date="2021-08" db="EMBL/GenBank/DDBJ databases">
        <title>Caldovatus sediminis gen. nov., sp. nov., a moderately thermophilic bacterium isolated from a hot spring.</title>
        <authorList>
            <person name="Hu C.-J."/>
            <person name="Li W.-J."/>
            <person name="Xian W.-D."/>
        </authorList>
    </citation>
    <scope>NUCLEOTIDE SEQUENCE [LARGE SCALE GENOMIC DNA]</scope>
    <source>
        <strain evidence="5 6">SYSU G05006</strain>
    </source>
</reference>
<dbReference type="Gene3D" id="3.60.21.10">
    <property type="match status" value="1"/>
</dbReference>
<evidence type="ECO:0000259" key="4">
    <source>
        <dbReference type="Pfam" id="PF02872"/>
    </source>
</evidence>
<dbReference type="Proteomes" id="UP001519924">
    <property type="component" value="Unassembled WGS sequence"/>
</dbReference>
<keyword evidence="2" id="KW-0378">Hydrolase</keyword>
<dbReference type="InterPro" id="IPR036907">
    <property type="entry name" value="5'-Nucleotdase_C_sf"/>
</dbReference>
<dbReference type="Pfam" id="PF02872">
    <property type="entry name" value="5_nucleotid_C"/>
    <property type="match status" value="1"/>
</dbReference>
<feature type="signal peptide" evidence="2">
    <location>
        <begin position="1"/>
        <end position="30"/>
    </location>
</feature>
<dbReference type="PRINTS" id="PR01607">
    <property type="entry name" value="APYRASEFAMLY"/>
</dbReference>
<organism evidence="5 6">
    <name type="scientific">Caldovatus aquaticus</name>
    <dbReference type="NCBI Taxonomy" id="2865671"/>
    <lineage>
        <taxon>Bacteria</taxon>
        <taxon>Pseudomonadati</taxon>
        <taxon>Pseudomonadota</taxon>
        <taxon>Alphaproteobacteria</taxon>
        <taxon>Acetobacterales</taxon>
        <taxon>Roseomonadaceae</taxon>
        <taxon>Caldovatus</taxon>
    </lineage>
</organism>
<dbReference type="Pfam" id="PF00149">
    <property type="entry name" value="Metallophos"/>
    <property type="match status" value="1"/>
</dbReference>
<feature type="domain" description="5'-Nucleotidase C-terminal" evidence="4">
    <location>
        <begin position="366"/>
        <end position="521"/>
    </location>
</feature>
<feature type="domain" description="Calcineurin-like phosphoesterase" evidence="3">
    <location>
        <begin position="52"/>
        <end position="277"/>
    </location>
</feature>
<proteinExistence type="inferred from homology"/>
<evidence type="ECO:0000313" key="5">
    <source>
        <dbReference type="EMBL" id="MBW8269351.1"/>
    </source>
</evidence>
<keyword evidence="1 2" id="KW-0732">Signal</keyword>
<dbReference type="InterPro" id="IPR006179">
    <property type="entry name" value="5_nucleotidase/apyrase"/>
</dbReference>
<dbReference type="SUPFAM" id="SSF56300">
    <property type="entry name" value="Metallo-dependent phosphatases"/>
    <property type="match status" value="1"/>
</dbReference>
<dbReference type="Gene3D" id="3.90.780.10">
    <property type="entry name" value="5'-Nucleotidase, C-terminal domain"/>
    <property type="match status" value="1"/>
</dbReference>